<protein>
    <recommendedName>
        <fullName evidence="1">N-acetyltransferase domain-containing protein</fullName>
    </recommendedName>
</protein>
<dbReference type="PROSITE" id="PS51186">
    <property type="entry name" value="GNAT"/>
    <property type="match status" value="1"/>
</dbReference>
<evidence type="ECO:0000259" key="1">
    <source>
        <dbReference type="PROSITE" id="PS51186"/>
    </source>
</evidence>
<dbReference type="Proteomes" id="UP000093336">
    <property type="component" value="Unassembled WGS sequence"/>
</dbReference>
<name>A0ABX2XSK1_9GAMM</name>
<dbReference type="SUPFAM" id="SSF55729">
    <property type="entry name" value="Acyl-CoA N-acyltransferases (Nat)"/>
    <property type="match status" value="1"/>
</dbReference>
<dbReference type="Pfam" id="PF13302">
    <property type="entry name" value="Acetyltransf_3"/>
    <property type="match status" value="1"/>
</dbReference>
<dbReference type="RefSeq" id="WP_065620939.1">
    <property type="nucleotide sequence ID" value="NZ_LYOZ01000030.1"/>
</dbReference>
<dbReference type="InterPro" id="IPR000182">
    <property type="entry name" value="GNAT_dom"/>
</dbReference>
<comment type="caution">
    <text evidence="2">The sequence shown here is derived from an EMBL/GenBank/DDBJ whole genome shotgun (WGS) entry which is preliminary data.</text>
</comment>
<feature type="domain" description="N-acetyltransferase" evidence="1">
    <location>
        <begin position="89"/>
        <end position="244"/>
    </location>
</feature>
<keyword evidence="3" id="KW-1185">Reference proteome</keyword>
<evidence type="ECO:0000313" key="3">
    <source>
        <dbReference type="Proteomes" id="UP000093336"/>
    </source>
</evidence>
<sequence length="244" mass="27846">MNKYISEIDTKRFGFNVAKVNCWILPPQELLKQLRADGVKLIITRLATEDVGLINELESLGFQLKDTQLTYRFDLNRMTYTSLELPSNLKLREAEEADLPQIGYLASDSFSQYGHYANNQKLDEVKVNQIYEDWAVNSFNNPEFADRFIVAVSDQEVAGFLSYKIVSQSDKKFAKGGIGAVSSNFRNQGIFKLLTKEGLFWGKELNLHWIEHNALTTNYSVGRVFTSLGFFNAASYVTLHCWLN</sequence>
<dbReference type="InterPro" id="IPR016181">
    <property type="entry name" value="Acyl_CoA_acyltransferase"/>
</dbReference>
<proteinExistence type="predicted"/>
<dbReference type="Gene3D" id="3.40.630.30">
    <property type="match status" value="1"/>
</dbReference>
<dbReference type="CDD" id="cd04301">
    <property type="entry name" value="NAT_SF"/>
    <property type="match status" value="1"/>
</dbReference>
<accession>A0ABX2XSK1</accession>
<gene>
    <name evidence="2" type="ORF">A8135_13720</name>
</gene>
<organism evidence="2 3">
    <name type="scientific">Legionella jamestowniensis</name>
    <dbReference type="NCBI Taxonomy" id="455"/>
    <lineage>
        <taxon>Bacteria</taxon>
        <taxon>Pseudomonadati</taxon>
        <taxon>Pseudomonadota</taxon>
        <taxon>Gammaproteobacteria</taxon>
        <taxon>Legionellales</taxon>
        <taxon>Legionellaceae</taxon>
        <taxon>Legionella</taxon>
    </lineage>
</organism>
<evidence type="ECO:0000313" key="2">
    <source>
        <dbReference type="EMBL" id="OCH97551.1"/>
    </source>
</evidence>
<reference evidence="2 3" key="1">
    <citation type="submission" date="2016-05" db="EMBL/GenBank/DDBJ databases">
        <authorList>
            <person name="Prochazka B."/>
            <person name="Indra A."/>
            <person name="Hasenberger P."/>
            <person name="Blaschitz M."/>
            <person name="Wagner L."/>
            <person name="Wewalka G."/>
            <person name="Sorschag S."/>
            <person name="Schmid D."/>
            <person name="Ruppitsch W."/>
        </authorList>
    </citation>
    <scope>NUCLEOTIDE SEQUENCE [LARGE SCALE GENOMIC DNA]</scope>
    <source>
        <strain evidence="2 3">974010_12</strain>
    </source>
</reference>
<dbReference type="EMBL" id="LYOZ01000030">
    <property type="protein sequence ID" value="OCH97551.1"/>
    <property type="molecule type" value="Genomic_DNA"/>
</dbReference>